<dbReference type="AlphaFoldDB" id="A0A139Y5G0"/>
<feature type="transmembrane region" description="Helical" evidence="4">
    <location>
        <begin position="131"/>
        <end position="154"/>
    </location>
</feature>
<evidence type="ECO:0000313" key="7">
    <source>
        <dbReference type="Proteomes" id="UP000074247"/>
    </source>
</evidence>
<dbReference type="PANTHER" id="PTHR24093">
    <property type="entry name" value="CATION TRANSPORTING ATPASE"/>
    <property type="match status" value="1"/>
</dbReference>
<feature type="transmembrane region" description="Helical" evidence="4">
    <location>
        <begin position="94"/>
        <end position="111"/>
    </location>
</feature>
<keyword evidence="4" id="KW-0472">Membrane</keyword>
<dbReference type="InterPro" id="IPR023298">
    <property type="entry name" value="ATPase_P-typ_TM_dom_sf"/>
</dbReference>
<feature type="transmembrane region" description="Helical" evidence="4">
    <location>
        <begin position="166"/>
        <end position="186"/>
    </location>
</feature>
<dbReference type="InterPro" id="IPR006068">
    <property type="entry name" value="ATPase_P-typ_cation-transptr_C"/>
</dbReference>
<feature type="non-terminal residue" evidence="6">
    <location>
        <position position="1"/>
    </location>
</feature>
<dbReference type="SUPFAM" id="SSF81665">
    <property type="entry name" value="Calcium ATPase, transmembrane domain M"/>
    <property type="match status" value="1"/>
</dbReference>
<evidence type="ECO:0000259" key="5">
    <source>
        <dbReference type="Pfam" id="PF00689"/>
    </source>
</evidence>
<reference evidence="6 7" key="1">
    <citation type="journal article" date="2016" name="Nat. Commun.">
        <title>Local admixture of amplified and diversified secreted pathogenesis determinants shapes mosaic Toxoplasma gondii genomes.</title>
        <authorList>
            <person name="Lorenzi H."/>
            <person name="Khan A."/>
            <person name="Behnke M.S."/>
            <person name="Namasivayam S."/>
            <person name="Swapna L.S."/>
            <person name="Hadjithomas M."/>
            <person name="Karamycheva S."/>
            <person name="Pinney D."/>
            <person name="Brunk B.P."/>
            <person name="Ajioka J.W."/>
            <person name="Ajzenberg D."/>
            <person name="Boothroyd J.C."/>
            <person name="Boyle J.P."/>
            <person name="Darde M.L."/>
            <person name="Diaz-Miranda M.A."/>
            <person name="Dubey J.P."/>
            <person name="Fritz H.M."/>
            <person name="Gennari S.M."/>
            <person name="Gregory B.D."/>
            <person name="Kim K."/>
            <person name="Saeij J.P."/>
            <person name="Su C."/>
            <person name="White M.W."/>
            <person name="Zhu X.Q."/>
            <person name="Howe D.K."/>
            <person name="Rosenthal B.M."/>
            <person name="Grigg M.E."/>
            <person name="Parkinson J."/>
            <person name="Liu L."/>
            <person name="Kissinger J.C."/>
            <person name="Roos D.S."/>
            <person name="Sibley L.D."/>
        </authorList>
    </citation>
    <scope>NUCLEOTIDE SEQUENCE [LARGE SCALE GENOMIC DNA]</scope>
    <source>
        <strain evidence="6 7">ARI</strain>
    </source>
</reference>
<dbReference type="EMBL" id="AGQS02003832">
    <property type="protein sequence ID" value="KYF46341.1"/>
    <property type="molecule type" value="Genomic_DNA"/>
</dbReference>
<feature type="domain" description="Cation-transporting P-type ATPase C-terminal" evidence="5">
    <location>
        <begin position="2"/>
        <end position="185"/>
    </location>
</feature>
<dbReference type="GO" id="GO:0016787">
    <property type="term" value="F:hydrolase activity"/>
    <property type="evidence" value="ECO:0007669"/>
    <property type="project" value="UniProtKB-KW"/>
</dbReference>
<evidence type="ECO:0000256" key="4">
    <source>
        <dbReference type="SAM" id="Phobius"/>
    </source>
</evidence>
<dbReference type="GO" id="GO:0046872">
    <property type="term" value="F:metal ion binding"/>
    <property type="evidence" value="ECO:0007669"/>
    <property type="project" value="UniProtKB-KW"/>
</dbReference>
<gene>
    <name evidence="6" type="ORF">TGARI_233770C</name>
</gene>
<accession>A0A139Y5G0</accession>
<keyword evidence="4" id="KW-1133">Transmembrane helix</keyword>
<dbReference type="Pfam" id="PF00689">
    <property type="entry name" value="Cation_ATPase_C"/>
    <property type="match status" value="1"/>
</dbReference>
<comment type="caution">
    <text evidence="6">The sequence shown here is derived from an EMBL/GenBank/DDBJ whole genome shotgun (WGS) entry which is preliminary data.</text>
</comment>
<dbReference type="Gene3D" id="1.20.1110.10">
    <property type="entry name" value="Calcium-transporting ATPase, transmembrane domain"/>
    <property type="match status" value="1"/>
</dbReference>
<keyword evidence="2" id="KW-0479">Metal-binding</keyword>
<dbReference type="GO" id="GO:0005886">
    <property type="term" value="C:plasma membrane"/>
    <property type="evidence" value="ECO:0007669"/>
    <property type="project" value="TreeGrafter"/>
</dbReference>
<dbReference type="EC" id="3.6.3.8" evidence="6"/>
<comment type="subcellular location">
    <subcellularLocation>
        <location evidence="1">Endomembrane system</location>
        <topology evidence="1">Multi-pass membrane protein</topology>
    </subcellularLocation>
</comment>
<dbReference type="VEuPathDB" id="ToxoDB:TGARI_233770C"/>
<dbReference type="GO" id="GO:0005388">
    <property type="term" value="F:P-type calcium transporter activity"/>
    <property type="evidence" value="ECO:0007669"/>
    <property type="project" value="TreeGrafter"/>
</dbReference>
<keyword evidence="4" id="KW-0812">Transmembrane</keyword>
<evidence type="ECO:0000313" key="6">
    <source>
        <dbReference type="EMBL" id="KYF46341.1"/>
    </source>
</evidence>
<evidence type="ECO:0000256" key="1">
    <source>
        <dbReference type="ARBA" id="ARBA00004127"/>
    </source>
</evidence>
<dbReference type="Proteomes" id="UP000074247">
    <property type="component" value="Unassembled WGS sequence"/>
</dbReference>
<name>A0A139Y5G0_TOXGO</name>
<keyword evidence="3" id="KW-0460">Magnesium</keyword>
<dbReference type="GO" id="GO:0012505">
    <property type="term" value="C:endomembrane system"/>
    <property type="evidence" value="ECO:0007669"/>
    <property type="project" value="UniProtKB-SubCell"/>
</dbReference>
<protein>
    <submittedName>
        <fullName evidence="6">Calcium-translocating P-type ATPase, PMCA-type protein</fullName>
        <ecNumber evidence="6">3.6.3.8</ecNumber>
    </submittedName>
</protein>
<evidence type="ECO:0000256" key="2">
    <source>
        <dbReference type="ARBA" id="ARBA00022723"/>
    </source>
</evidence>
<evidence type="ECO:0000256" key="3">
    <source>
        <dbReference type="ARBA" id="ARBA00022842"/>
    </source>
</evidence>
<dbReference type="PANTHER" id="PTHR24093:SF369">
    <property type="entry name" value="CALCIUM-TRANSPORTING ATPASE"/>
    <property type="match status" value="1"/>
</dbReference>
<keyword evidence="6" id="KW-0378">Hydrolase</keyword>
<proteinExistence type="predicted"/>
<organism evidence="6 7">
    <name type="scientific">Toxoplasma gondii ARI</name>
    <dbReference type="NCBI Taxonomy" id="1074872"/>
    <lineage>
        <taxon>Eukaryota</taxon>
        <taxon>Sar</taxon>
        <taxon>Alveolata</taxon>
        <taxon>Apicomplexa</taxon>
        <taxon>Conoidasida</taxon>
        <taxon>Coccidia</taxon>
        <taxon>Eucoccidiorida</taxon>
        <taxon>Eimeriorina</taxon>
        <taxon>Sarcocystidae</taxon>
        <taxon>Toxoplasma</taxon>
    </lineage>
</organism>
<sequence length="284" mass="31855">VMFRNIVGQSVYQLTVMFSLIFGAEHFVPENPWTYLSPETRRQFPDFCEFSDCMRDEEGVPSGFRLRSGRRYHPFSDEEDYASRWRVDLGASRHYTLVFNVFVFMQIFNMINARKINAEWNVFSGVFRNKMWAFVVSFIFVVQVLVVEFGGLAVSCHRQGLTAVQWAISLAFGAGTVVVGFLLHLIPYTFLPETGKKEVDLLHEGPSLALASRGRLSSERLSVRLGGGLGMTSEQKRAIIERVAGNAGNSSGAANRSLKAMNSAVNRPTFEPRRPALRQAVTAV</sequence>